<dbReference type="PANTHER" id="PTHR43280:SF27">
    <property type="entry name" value="TRANSCRIPTIONAL REGULATOR MTLR"/>
    <property type="match status" value="1"/>
</dbReference>
<proteinExistence type="predicted"/>
<dbReference type="SMART" id="SM00342">
    <property type="entry name" value="HTH_ARAC"/>
    <property type="match status" value="1"/>
</dbReference>
<dbReference type="Proteomes" id="UP000705508">
    <property type="component" value="Unassembled WGS sequence"/>
</dbReference>
<dbReference type="PRINTS" id="PR00032">
    <property type="entry name" value="HTHARAC"/>
</dbReference>
<dbReference type="InterPro" id="IPR014710">
    <property type="entry name" value="RmlC-like_jellyroll"/>
</dbReference>
<dbReference type="GO" id="GO:0003700">
    <property type="term" value="F:DNA-binding transcription factor activity"/>
    <property type="evidence" value="ECO:0007669"/>
    <property type="project" value="InterPro"/>
</dbReference>
<protein>
    <submittedName>
        <fullName evidence="5">Helix-turn-helix transcriptional regulator</fullName>
    </submittedName>
</protein>
<dbReference type="GO" id="GO:0043565">
    <property type="term" value="F:sequence-specific DNA binding"/>
    <property type="evidence" value="ECO:0007669"/>
    <property type="project" value="InterPro"/>
</dbReference>
<evidence type="ECO:0000313" key="6">
    <source>
        <dbReference type="Proteomes" id="UP000705508"/>
    </source>
</evidence>
<evidence type="ECO:0000256" key="3">
    <source>
        <dbReference type="ARBA" id="ARBA00023163"/>
    </source>
</evidence>
<comment type="caution">
    <text evidence="5">The sequence shown here is derived from an EMBL/GenBank/DDBJ whole genome shotgun (WGS) entry which is preliminary data.</text>
</comment>
<evidence type="ECO:0000256" key="1">
    <source>
        <dbReference type="ARBA" id="ARBA00023015"/>
    </source>
</evidence>
<keyword evidence="1" id="KW-0805">Transcription regulation</keyword>
<evidence type="ECO:0000259" key="4">
    <source>
        <dbReference type="PROSITE" id="PS01124"/>
    </source>
</evidence>
<accession>A0A939BF35</accession>
<dbReference type="InterPro" id="IPR018060">
    <property type="entry name" value="HTH_AraC"/>
</dbReference>
<dbReference type="Pfam" id="PF02311">
    <property type="entry name" value="AraC_binding"/>
    <property type="match status" value="1"/>
</dbReference>
<dbReference type="Gene3D" id="2.60.120.10">
    <property type="entry name" value="Jelly Rolls"/>
    <property type="match status" value="1"/>
</dbReference>
<dbReference type="InterPro" id="IPR037923">
    <property type="entry name" value="HTH-like"/>
</dbReference>
<dbReference type="InterPro" id="IPR020449">
    <property type="entry name" value="Tscrpt_reg_AraC-type_HTH"/>
</dbReference>
<dbReference type="InterPro" id="IPR009057">
    <property type="entry name" value="Homeodomain-like_sf"/>
</dbReference>
<organism evidence="5 6">
    <name type="scientific">Mordavella massiliensis</name>
    <dbReference type="NCBI Taxonomy" id="1871024"/>
    <lineage>
        <taxon>Bacteria</taxon>
        <taxon>Bacillati</taxon>
        <taxon>Bacillota</taxon>
        <taxon>Clostridia</taxon>
        <taxon>Eubacteriales</taxon>
        <taxon>Clostridiaceae</taxon>
        <taxon>Mordavella</taxon>
    </lineage>
</organism>
<dbReference type="Pfam" id="PF12833">
    <property type="entry name" value="HTH_18"/>
    <property type="match status" value="1"/>
</dbReference>
<feature type="domain" description="HTH araC/xylS-type" evidence="4">
    <location>
        <begin position="181"/>
        <end position="279"/>
    </location>
</feature>
<dbReference type="EMBL" id="JACJKS010000004">
    <property type="protein sequence ID" value="MBM6947797.1"/>
    <property type="molecule type" value="Genomic_DNA"/>
</dbReference>
<reference evidence="5" key="1">
    <citation type="submission" date="2020-08" db="EMBL/GenBank/DDBJ databases">
        <authorList>
            <person name="Cejkova D."/>
            <person name="Kubasova T."/>
            <person name="Jahodarova E."/>
            <person name="Rychlik I."/>
        </authorList>
    </citation>
    <scope>NUCLEOTIDE SEQUENCE</scope>
    <source>
        <strain evidence="5">An582</strain>
    </source>
</reference>
<keyword evidence="2" id="KW-0238">DNA-binding</keyword>
<dbReference type="PANTHER" id="PTHR43280">
    <property type="entry name" value="ARAC-FAMILY TRANSCRIPTIONAL REGULATOR"/>
    <property type="match status" value="1"/>
</dbReference>
<name>A0A939BF35_9CLOT</name>
<evidence type="ECO:0000256" key="2">
    <source>
        <dbReference type="ARBA" id="ARBA00023125"/>
    </source>
</evidence>
<dbReference type="Gene3D" id="1.10.10.60">
    <property type="entry name" value="Homeodomain-like"/>
    <property type="match status" value="2"/>
</dbReference>
<keyword evidence="3" id="KW-0804">Transcription</keyword>
<sequence length="308" mass="34918">MEEICMTGQTEKRLAGEITAFYALALPEFHMEAHTHDSCEIMYVTAGSCTVRCGGEQFRMKPNQFVFVGASTPHCLEIRPEEPCSILNLEFAFRDGEGALDLTELSGRSSDFKKFRRHMPPCFFGTDMRSLGYALKDLISQIQRTYKGEEYLLQLLMARAMAELAYSVTRGEESTGIAYLRKACGYIDRHVHESIRVPDLAAYAGVNKSYLQALFARIMGCSITEYVNRKRMEEAVFLLTNSSMKITDIAFAVGYNSRQHFAHTFEKYHGCGPMSYRRLHARQIAADTGREQCVVEEGGISRRNLRMD</sequence>
<reference evidence="5" key="2">
    <citation type="journal article" date="2021" name="Sci. Rep.">
        <title>The distribution of antibiotic resistance genes in chicken gut microbiota commensals.</title>
        <authorList>
            <person name="Juricova H."/>
            <person name="Matiasovicova J."/>
            <person name="Kubasova T."/>
            <person name="Cejkova D."/>
            <person name="Rychlik I."/>
        </authorList>
    </citation>
    <scope>NUCLEOTIDE SEQUENCE</scope>
    <source>
        <strain evidence="5">An582</strain>
    </source>
</reference>
<dbReference type="AlphaFoldDB" id="A0A939BF35"/>
<dbReference type="InterPro" id="IPR003313">
    <property type="entry name" value="AraC-bd"/>
</dbReference>
<dbReference type="SUPFAM" id="SSF51215">
    <property type="entry name" value="Regulatory protein AraC"/>
    <property type="match status" value="1"/>
</dbReference>
<dbReference type="SUPFAM" id="SSF46689">
    <property type="entry name" value="Homeodomain-like"/>
    <property type="match status" value="2"/>
</dbReference>
<gene>
    <name evidence="5" type="ORF">H6A20_03835</name>
</gene>
<dbReference type="PROSITE" id="PS01124">
    <property type="entry name" value="HTH_ARAC_FAMILY_2"/>
    <property type="match status" value="1"/>
</dbReference>
<evidence type="ECO:0000313" key="5">
    <source>
        <dbReference type="EMBL" id="MBM6947797.1"/>
    </source>
</evidence>